<comment type="caution">
    <text evidence="3">The sequence shown here is derived from an EMBL/GenBank/DDBJ whole genome shotgun (WGS) entry which is preliminary data.</text>
</comment>
<dbReference type="AlphaFoldDB" id="A0A1F5SEP9"/>
<evidence type="ECO:0000256" key="1">
    <source>
        <dbReference type="ARBA" id="ARBA00009350"/>
    </source>
</evidence>
<dbReference type="STRING" id="1797994.A2227_07040"/>
<dbReference type="PANTHER" id="PTHR37478:SF2">
    <property type="entry name" value="UPF0251 PROTEIN TK0562"/>
    <property type="match status" value="1"/>
</dbReference>
<dbReference type="InterPro" id="IPR013324">
    <property type="entry name" value="RNA_pol_sigma_r3/r4-like"/>
</dbReference>
<sequence length="100" mass="11293">MANRFGRGPGRPCLHRNVNFNPKADYFKPRGIPMADLELIELTVEEGEALRLKNIENLDQNECAKKMKTSQTTFQRILSSAYKKISDAIVNGKAISITRL</sequence>
<evidence type="ECO:0000313" key="3">
    <source>
        <dbReference type="EMBL" id="OGF25076.1"/>
    </source>
</evidence>
<proteinExistence type="inferred from homology"/>
<dbReference type="HAMAP" id="MF_00674">
    <property type="entry name" value="UPF0251"/>
    <property type="match status" value="1"/>
</dbReference>
<gene>
    <name evidence="3" type="ORF">A2227_07040</name>
</gene>
<dbReference type="SUPFAM" id="SSF88659">
    <property type="entry name" value="Sigma3 and sigma4 domains of RNA polymerase sigma factors"/>
    <property type="match status" value="1"/>
</dbReference>
<name>A0A1F5SEP9_9BACT</name>
<dbReference type="PANTHER" id="PTHR37478">
    <property type="match status" value="1"/>
</dbReference>
<evidence type="ECO:0000256" key="2">
    <source>
        <dbReference type="HAMAP-Rule" id="MF_00674"/>
    </source>
</evidence>
<protein>
    <recommendedName>
        <fullName evidence="2">UPF0251 protein A2227_07040</fullName>
    </recommendedName>
</protein>
<comment type="similarity">
    <text evidence="1 2">Belongs to the UPF0251 family.</text>
</comment>
<dbReference type="Proteomes" id="UP000178367">
    <property type="component" value="Unassembled WGS sequence"/>
</dbReference>
<dbReference type="Pfam" id="PF02001">
    <property type="entry name" value="DUF134"/>
    <property type="match status" value="1"/>
</dbReference>
<accession>A0A1F5SEP9</accession>
<evidence type="ECO:0000313" key="4">
    <source>
        <dbReference type="Proteomes" id="UP000178367"/>
    </source>
</evidence>
<reference evidence="3 4" key="1">
    <citation type="journal article" date="2016" name="Nat. Commun.">
        <title>Thousands of microbial genomes shed light on interconnected biogeochemical processes in an aquifer system.</title>
        <authorList>
            <person name="Anantharaman K."/>
            <person name="Brown C.T."/>
            <person name="Hug L.A."/>
            <person name="Sharon I."/>
            <person name="Castelle C.J."/>
            <person name="Probst A.J."/>
            <person name="Thomas B.C."/>
            <person name="Singh A."/>
            <person name="Wilkins M.J."/>
            <person name="Karaoz U."/>
            <person name="Brodie E.L."/>
            <person name="Williams K.H."/>
            <person name="Hubbard S.S."/>
            <person name="Banfield J.F."/>
        </authorList>
    </citation>
    <scope>NUCLEOTIDE SEQUENCE [LARGE SCALE GENOMIC DNA]</scope>
</reference>
<dbReference type="InterPro" id="IPR002852">
    <property type="entry name" value="UPF0251"/>
</dbReference>
<organism evidence="3 4">
    <name type="scientific">Candidatus Falkowbacteria bacterium RIFOXYA2_FULL_47_19</name>
    <dbReference type="NCBI Taxonomy" id="1797994"/>
    <lineage>
        <taxon>Bacteria</taxon>
        <taxon>Candidatus Falkowiibacteriota</taxon>
    </lineage>
</organism>
<dbReference type="EMBL" id="MFGB01000023">
    <property type="protein sequence ID" value="OGF25076.1"/>
    <property type="molecule type" value="Genomic_DNA"/>
</dbReference>